<protein>
    <recommendedName>
        <fullName evidence="3">Phage tail protein</fullName>
    </recommendedName>
</protein>
<evidence type="ECO:0000313" key="1">
    <source>
        <dbReference type="EMBL" id="TGN20787.1"/>
    </source>
</evidence>
<gene>
    <name evidence="1" type="ORF">EHS15_01760</name>
</gene>
<proteinExistence type="predicted"/>
<dbReference type="AlphaFoldDB" id="A0A4R9M4Z9"/>
<comment type="caution">
    <text evidence="1">The sequence shown here is derived from an EMBL/GenBank/DDBJ whole genome shotgun (WGS) entry which is preliminary data.</text>
</comment>
<dbReference type="EMBL" id="RQHW01000007">
    <property type="protein sequence ID" value="TGN20787.1"/>
    <property type="molecule type" value="Genomic_DNA"/>
</dbReference>
<dbReference type="Proteomes" id="UP000298058">
    <property type="component" value="Unassembled WGS sequence"/>
</dbReference>
<evidence type="ECO:0000313" key="2">
    <source>
        <dbReference type="Proteomes" id="UP000298058"/>
    </source>
</evidence>
<name>A0A4R9M4Z9_9LEPT</name>
<accession>A0A4R9M4Z9</accession>
<dbReference type="RefSeq" id="WP_135758822.1">
    <property type="nucleotide sequence ID" value="NZ_RQHW01000007.1"/>
</dbReference>
<organism evidence="1 2">
    <name type="scientific">Leptospira idonii</name>
    <dbReference type="NCBI Taxonomy" id="1193500"/>
    <lineage>
        <taxon>Bacteria</taxon>
        <taxon>Pseudomonadati</taxon>
        <taxon>Spirochaetota</taxon>
        <taxon>Spirochaetia</taxon>
        <taxon>Leptospirales</taxon>
        <taxon>Leptospiraceae</taxon>
        <taxon>Leptospira</taxon>
    </lineage>
</organism>
<evidence type="ECO:0008006" key="3">
    <source>
        <dbReference type="Google" id="ProtNLM"/>
    </source>
</evidence>
<reference evidence="1" key="1">
    <citation type="journal article" date="2019" name="PLoS Negl. Trop. Dis.">
        <title>Revisiting the worldwide diversity of Leptospira species in the environment.</title>
        <authorList>
            <person name="Vincent A.T."/>
            <person name="Schiettekatte O."/>
            <person name="Bourhy P."/>
            <person name="Veyrier F.J."/>
            <person name="Picardeau M."/>
        </authorList>
    </citation>
    <scope>NUCLEOTIDE SEQUENCE [LARGE SCALE GENOMIC DNA]</scope>
    <source>
        <strain evidence="1">201300427</strain>
    </source>
</reference>
<keyword evidence="2" id="KW-1185">Reference proteome</keyword>
<dbReference type="OrthoDB" id="9767864at2"/>
<sequence length="588" mass="63742">MGYGAQAKRVPAKGQGIVVDADVFKLGIVGKFKRGLASVQTGLYSMDDVRKVCGNATTSSNAWLVLRALYQHLRPGVTVESKILMHVANDAVQAGYAINDGATTKVFDFKAGAKGEVDKSAGGNDIAIKISQSESVTFKLTADTDEAPTVAYLDQINNLEVGYQVKFADGTNTEYAFITAIDAVTKKITFAALTNDYTAALTTVSRCDWNLFIAVKDDYGSYQQQESYLDIPYVKSSTKGMIPLVNNAVSGSFYGILTLNDANSTTGANARPAALASWTPLTGGSNGTAANDASWNSLVAGLADEHIQILLAPESSSPTHNNNMATFTTSGYKALYFGQASNGATEDVLKNLGGICSEPIKFGMLPIDKWFETDDPTKDGGKIQIPPVGHAAAHWFNNYSVYGASKVAAGNRDALVTSDRLLDSNGLIHDDVNGKGDRLIRKYRINIARYRQGKGITINSARTWSTDTGYQFQNQIMQWLLYKVSILDYLRSIEQDKAGVRAQEDHYNAIWSYMIKKYDAGEFFQGQREDGTPTEFQDVVQIVNDFTVNTLADIANGIENNFVQFIAPPPIEEPILSLASAPVTMVKG</sequence>